<feature type="region of interest" description="Disordered" evidence="1">
    <location>
        <begin position="180"/>
        <end position="205"/>
    </location>
</feature>
<feature type="region of interest" description="Disordered" evidence="1">
    <location>
        <begin position="1"/>
        <end position="89"/>
    </location>
</feature>
<dbReference type="InterPro" id="IPR036864">
    <property type="entry name" value="Zn2-C6_fun-type_DNA-bd_sf"/>
</dbReference>
<dbReference type="GeneID" id="37038301"/>
<dbReference type="GO" id="GO:0008270">
    <property type="term" value="F:zinc ion binding"/>
    <property type="evidence" value="ECO:0007669"/>
    <property type="project" value="InterPro"/>
</dbReference>
<reference evidence="2 3" key="1">
    <citation type="journal article" date="2018" name="Mol. Biol. Evol.">
        <title>Broad Genomic Sampling Reveals a Smut Pathogenic Ancestry of the Fungal Clade Ustilaginomycotina.</title>
        <authorList>
            <person name="Kijpornyongpan T."/>
            <person name="Mondo S.J."/>
            <person name="Barry K."/>
            <person name="Sandor L."/>
            <person name="Lee J."/>
            <person name="Lipzen A."/>
            <person name="Pangilinan J."/>
            <person name="LaButti K."/>
            <person name="Hainaut M."/>
            <person name="Henrissat B."/>
            <person name="Grigoriev I.V."/>
            <person name="Spatafora J.W."/>
            <person name="Aime M.C."/>
        </authorList>
    </citation>
    <scope>NUCLEOTIDE SEQUENCE [LARGE SCALE GENOMIC DNA]</scope>
    <source>
        <strain evidence="2 3">MCA 4658</strain>
    </source>
</reference>
<accession>A0A316VUL8</accession>
<evidence type="ECO:0000256" key="1">
    <source>
        <dbReference type="SAM" id="MobiDB-lite"/>
    </source>
</evidence>
<name>A0A316VUL8_9BASI</name>
<evidence type="ECO:0008006" key="4">
    <source>
        <dbReference type="Google" id="ProtNLM"/>
    </source>
</evidence>
<proteinExistence type="predicted"/>
<dbReference type="PANTHER" id="PTHR24216">
    <property type="entry name" value="PAXILLIN-RELATED"/>
    <property type="match status" value="1"/>
</dbReference>
<dbReference type="EMBL" id="KZ819436">
    <property type="protein sequence ID" value="PWN39961.1"/>
    <property type="molecule type" value="Genomic_DNA"/>
</dbReference>
<organism evidence="2 3">
    <name type="scientific">Ceraceosorus guamensis</name>
    <dbReference type="NCBI Taxonomy" id="1522189"/>
    <lineage>
        <taxon>Eukaryota</taxon>
        <taxon>Fungi</taxon>
        <taxon>Dikarya</taxon>
        <taxon>Basidiomycota</taxon>
        <taxon>Ustilaginomycotina</taxon>
        <taxon>Exobasidiomycetes</taxon>
        <taxon>Ceraceosorales</taxon>
        <taxon>Ceraceosoraceae</taxon>
        <taxon>Ceraceosorus</taxon>
    </lineage>
</organism>
<sequence length="1104" mass="119722">MSPFADEASNQTTAAMIPPLHATTTETAQPTPQAASKPKGKKRAAPQAPHPSTAAASPTMSVGRVHGPTAANPTMPPASPMHPQLHRNHHLQDHNPHQAVATSLADLSNESIASAATTASSKRPKVKAQKVNCVKCKTAKSRCDRSHAAANTAACVRCVALGHRCSFETDQEHIIRKEREAKERAEAQQEEARQAGSSSNRPTASALLPARANPAHPWLHVAPNGEIIQGASSAAFGFPSGSMLIPQGGPPICGGRIEQVLTSLPVVQAELPLHHQSWPTLVQGRCSRYKLLWPASSLALMLGRDARIHEAIFQPFDSLSAIRAISGLSEQHPAEAEPKCSAPAWLPPDAWSPPQMTTQPSTPSAPIPLMINRTQALRSIFIDCFSEAYGHLMPCVSVNNLLRNSSAGTLADNAVMLHMLQQHATSPFPSELIYGAAPNEKNIDNLIRELRRDVDWAVTLALTAEASSGLDFETIFGLLFVATFLLWPRDWSSKDDRPLFRFIPDDGLLEQKPEFSPRRLVRSARTGAILASAYDMACDRLVKEGIEADLAGLDMMMLWSELARSEAALDIISPTHPSQRMHSPPPPISGSAEIVASCLDKMVAASSAQQTNQPSTQGAKQERIGADQRQMPDAERSLALQRCSLFLRRCAMWDSVVVCVRTMHLLLANVGTTSSISDSAMFDACVKELEDWIGVWNSQLRGLRQPCRLKLRTLESLVELALLEATNLRAQVLLLRYAIESRAWPWPLGTDSAALLERGHISSNAGLAAPRHGSLHVHDHFNRGNASPLHADHGRQISPLPVHVHMANEARRVLLACRDVFARVSTSTFQESAMALCVPSPTELLPLLSSAALVVLEADAFRYAARAKQGHQFAKCKPDLSSIAQSNTEWAHPLGQVDIALLKSVMARLRGSQLDVQDWKRAPPENFGLHSMFSRAGLATLSRTQLYFALALERIVDAYEHRTAEHRIPGFIPAPLWPSRTWIDHSPFRAAAVSATPQGGSFPNAHQQHVNPVLVHNAMHGMTGDLGSASVMMSSPPASAHPASLSAPQSSPPLPPMPKSAPSHVHSHAQSLQEQQLQSQSLLPHGTKEMIEIAEHLAGLLSDF</sequence>
<evidence type="ECO:0000313" key="2">
    <source>
        <dbReference type="EMBL" id="PWN39961.1"/>
    </source>
</evidence>
<dbReference type="AlphaFoldDB" id="A0A316VUL8"/>
<feature type="compositionally biased region" description="Low complexity" evidence="1">
    <location>
        <begin position="1028"/>
        <end position="1049"/>
    </location>
</feature>
<feature type="compositionally biased region" description="Polar residues" evidence="1">
    <location>
        <begin position="606"/>
        <end position="619"/>
    </location>
</feature>
<gene>
    <name evidence="2" type="ORF">IE81DRAFT_349695</name>
</gene>
<feature type="compositionally biased region" description="Low complexity" evidence="1">
    <location>
        <begin position="45"/>
        <end position="59"/>
    </location>
</feature>
<feature type="compositionally biased region" description="Pro residues" evidence="1">
    <location>
        <begin position="1050"/>
        <end position="1059"/>
    </location>
</feature>
<keyword evidence="3" id="KW-1185">Reference proteome</keyword>
<protein>
    <recommendedName>
        <fullName evidence="4">Zn(2)-C6 fungal-type domain-containing protein</fullName>
    </recommendedName>
</protein>
<dbReference type="Proteomes" id="UP000245783">
    <property type="component" value="Unassembled WGS sequence"/>
</dbReference>
<feature type="region of interest" description="Disordered" evidence="1">
    <location>
        <begin position="1026"/>
        <end position="1079"/>
    </location>
</feature>
<dbReference type="GO" id="GO:0000981">
    <property type="term" value="F:DNA-binding transcription factor activity, RNA polymerase II-specific"/>
    <property type="evidence" value="ECO:0007669"/>
    <property type="project" value="InterPro"/>
</dbReference>
<feature type="compositionally biased region" description="Basic and acidic residues" evidence="1">
    <location>
        <begin position="620"/>
        <end position="632"/>
    </location>
</feature>
<feature type="region of interest" description="Disordered" evidence="1">
    <location>
        <begin position="606"/>
        <end position="632"/>
    </location>
</feature>
<feature type="compositionally biased region" description="Low complexity" evidence="1">
    <location>
        <begin position="22"/>
        <end position="35"/>
    </location>
</feature>
<dbReference type="CDD" id="cd00067">
    <property type="entry name" value="GAL4"/>
    <property type="match status" value="1"/>
</dbReference>
<dbReference type="SUPFAM" id="SSF57701">
    <property type="entry name" value="Zn2/Cys6 DNA-binding domain"/>
    <property type="match status" value="1"/>
</dbReference>
<dbReference type="InParanoid" id="A0A316VUL8"/>
<feature type="compositionally biased region" description="Low complexity" evidence="1">
    <location>
        <begin position="1070"/>
        <end position="1079"/>
    </location>
</feature>
<evidence type="ECO:0000313" key="3">
    <source>
        <dbReference type="Proteomes" id="UP000245783"/>
    </source>
</evidence>
<feature type="compositionally biased region" description="Basic and acidic residues" evidence="1">
    <location>
        <begin position="180"/>
        <end position="193"/>
    </location>
</feature>
<dbReference type="InterPro" id="IPR001138">
    <property type="entry name" value="Zn2Cys6_DnaBD"/>
</dbReference>
<dbReference type="RefSeq" id="XP_025367121.1">
    <property type="nucleotide sequence ID" value="XM_025516431.1"/>
</dbReference>
<dbReference type="OrthoDB" id="10307748at2759"/>